<evidence type="ECO:0000259" key="3">
    <source>
        <dbReference type="PROSITE" id="PS50110"/>
    </source>
</evidence>
<evidence type="ECO:0000313" key="5">
    <source>
        <dbReference type="Proteomes" id="UP000249016"/>
    </source>
</evidence>
<dbReference type="Gene3D" id="3.40.50.2300">
    <property type="match status" value="1"/>
</dbReference>
<dbReference type="PROSITE" id="PS50110">
    <property type="entry name" value="RESPONSE_REGULATORY"/>
    <property type="match status" value="1"/>
</dbReference>
<reference evidence="4 5" key="1">
    <citation type="submission" date="2018-06" db="EMBL/GenBank/DDBJ databases">
        <title>Spirosoma sp. HMF3257 Genome sequencing and assembly.</title>
        <authorList>
            <person name="Kang H."/>
            <person name="Cha I."/>
            <person name="Kim H."/>
            <person name="Kang J."/>
            <person name="Joh K."/>
        </authorList>
    </citation>
    <scope>NUCLEOTIDE SEQUENCE [LARGE SCALE GENOMIC DNA]</scope>
    <source>
        <strain evidence="4 5">HMF3257</strain>
    </source>
</reference>
<dbReference type="Proteomes" id="UP000249016">
    <property type="component" value="Unassembled WGS sequence"/>
</dbReference>
<dbReference type="GO" id="GO:0032993">
    <property type="term" value="C:protein-DNA complex"/>
    <property type="evidence" value="ECO:0007669"/>
    <property type="project" value="TreeGrafter"/>
</dbReference>
<name>A0A327NJK7_9BACT</name>
<dbReference type="GO" id="GO:0000156">
    <property type="term" value="F:phosphorelay response regulator activity"/>
    <property type="evidence" value="ECO:0007669"/>
    <property type="project" value="TreeGrafter"/>
</dbReference>
<dbReference type="EMBL" id="QLII01000001">
    <property type="protein sequence ID" value="RAI75560.1"/>
    <property type="molecule type" value="Genomic_DNA"/>
</dbReference>
<dbReference type="PANTHER" id="PTHR48111:SF17">
    <property type="entry name" value="TRANSCRIPTIONAL REGULATORY PROTEIN YPDB"/>
    <property type="match status" value="1"/>
</dbReference>
<organism evidence="4 5">
    <name type="scientific">Spirosoma telluris</name>
    <dbReference type="NCBI Taxonomy" id="2183553"/>
    <lineage>
        <taxon>Bacteria</taxon>
        <taxon>Pseudomonadati</taxon>
        <taxon>Bacteroidota</taxon>
        <taxon>Cytophagia</taxon>
        <taxon>Cytophagales</taxon>
        <taxon>Cytophagaceae</taxon>
        <taxon>Spirosoma</taxon>
    </lineage>
</organism>
<dbReference type="OrthoDB" id="1646880at2"/>
<feature type="modified residue" description="4-aspartylphosphate" evidence="2">
    <location>
        <position position="55"/>
    </location>
</feature>
<dbReference type="InterPro" id="IPR039420">
    <property type="entry name" value="WalR-like"/>
</dbReference>
<accession>A0A327NJK7</accession>
<dbReference type="AlphaFoldDB" id="A0A327NJK7"/>
<dbReference type="Pfam" id="PF00072">
    <property type="entry name" value="Response_reg"/>
    <property type="match status" value="1"/>
</dbReference>
<dbReference type="SMART" id="SM00850">
    <property type="entry name" value="LytTR"/>
    <property type="match status" value="1"/>
</dbReference>
<dbReference type="GO" id="GO:0006355">
    <property type="term" value="P:regulation of DNA-templated transcription"/>
    <property type="evidence" value="ECO:0007669"/>
    <property type="project" value="TreeGrafter"/>
</dbReference>
<gene>
    <name evidence="4" type="ORF">HMF3257_17830</name>
</gene>
<dbReference type="Pfam" id="PF04397">
    <property type="entry name" value="LytTR"/>
    <property type="match status" value="1"/>
</dbReference>
<keyword evidence="2" id="KW-0597">Phosphoprotein</keyword>
<dbReference type="SUPFAM" id="SSF52172">
    <property type="entry name" value="CheY-like"/>
    <property type="match status" value="1"/>
</dbReference>
<protein>
    <submittedName>
        <fullName evidence="4">DNA-binding response regulator</fullName>
    </submittedName>
</protein>
<feature type="domain" description="Response regulatory" evidence="3">
    <location>
        <begin position="4"/>
        <end position="115"/>
    </location>
</feature>
<dbReference type="GO" id="GO:0000976">
    <property type="term" value="F:transcription cis-regulatory region binding"/>
    <property type="evidence" value="ECO:0007669"/>
    <property type="project" value="TreeGrafter"/>
</dbReference>
<dbReference type="InterPro" id="IPR011006">
    <property type="entry name" value="CheY-like_superfamily"/>
</dbReference>
<dbReference type="PANTHER" id="PTHR48111">
    <property type="entry name" value="REGULATOR OF RPOS"/>
    <property type="match status" value="1"/>
</dbReference>
<dbReference type="SMART" id="SM00448">
    <property type="entry name" value="REC"/>
    <property type="match status" value="1"/>
</dbReference>
<evidence type="ECO:0000313" key="4">
    <source>
        <dbReference type="EMBL" id="RAI75560.1"/>
    </source>
</evidence>
<dbReference type="InterPro" id="IPR001789">
    <property type="entry name" value="Sig_transdc_resp-reg_receiver"/>
</dbReference>
<comment type="caution">
    <text evidence="4">The sequence shown here is derived from an EMBL/GenBank/DDBJ whole genome shotgun (WGS) entry which is preliminary data.</text>
</comment>
<keyword evidence="5" id="KW-1185">Reference proteome</keyword>
<dbReference type="GO" id="GO:0005829">
    <property type="term" value="C:cytosol"/>
    <property type="evidence" value="ECO:0007669"/>
    <property type="project" value="TreeGrafter"/>
</dbReference>
<dbReference type="InterPro" id="IPR007492">
    <property type="entry name" value="LytTR_DNA-bd_dom"/>
</dbReference>
<sequence>MKLRCVAIDDEPLALEILADDLSRIDFLEVAGTFLSAVDAQEFLNDEAVDLVFSDIRMPTLSGTQFLRGLENPPMFIFTTAYENFAVEGFELNVVDYLLKPIPFDRLRKSAKKALELYRLQKNDQQKDAFFFVFSEYRKIKIIESQILYIEGLKDYVKIFLANRPKPILTRQNLKKIETQLTETKFYRVHQSYIVAVDKITSTQKNSLMIGSVTIPIGGLYEQTFNKKYYPR</sequence>
<evidence type="ECO:0000256" key="2">
    <source>
        <dbReference type="PROSITE-ProRule" id="PRU00169"/>
    </source>
</evidence>
<dbReference type="Gene3D" id="2.40.50.1020">
    <property type="entry name" value="LytTr DNA-binding domain"/>
    <property type="match status" value="1"/>
</dbReference>
<evidence type="ECO:0000256" key="1">
    <source>
        <dbReference type="ARBA" id="ARBA00023125"/>
    </source>
</evidence>
<proteinExistence type="predicted"/>
<keyword evidence="1 4" id="KW-0238">DNA-binding</keyword>